<evidence type="ECO:0000313" key="3">
    <source>
        <dbReference type="Proteomes" id="UP001321760"/>
    </source>
</evidence>
<name>A0AAV9G8H4_9PEZI</name>
<reference evidence="2" key="2">
    <citation type="submission" date="2023-05" db="EMBL/GenBank/DDBJ databases">
        <authorList>
            <consortium name="Lawrence Berkeley National Laboratory"/>
            <person name="Steindorff A."/>
            <person name="Hensen N."/>
            <person name="Bonometti L."/>
            <person name="Westerberg I."/>
            <person name="Brannstrom I.O."/>
            <person name="Guillou S."/>
            <person name="Cros-Aarteil S."/>
            <person name="Calhoun S."/>
            <person name="Haridas S."/>
            <person name="Kuo A."/>
            <person name="Mondo S."/>
            <person name="Pangilinan J."/>
            <person name="Riley R."/>
            <person name="Labutti K."/>
            <person name="Andreopoulos B."/>
            <person name="Lipzen A."/>
            <person name="Chen C."/>
            <person name="Yanf M."/>
            <person name="Daum C."/>
            <person name="Ng V."/>
            <person name="Clum A."/>
            <person name="Ohm R."/>
            <person name="Martin F."/>
            <person name="Silar P."/>
            <person name="Natvig D."/>
            <person name="Lalanne C."/>
            <person name="Gautier V."/>
            <person name="Ament-Velasquez S.L."/>
            <person name="Kruys A."/>
            <person name="Hutchinson M.I."/>
            <person name="Powell A.J."/>
            <person name="Barry K."/>
            <person name="Miller A.N."/>
            <person name="Grigoriev I.V."/>
            <person name="Debuchy R."/>
            <person name="Gladieux P."/>
            <person name="Thoren M.H."/>
            <person name="Johannesson H."/>
        </authorList>
    </citation>
    <scope>NUCLEOTIDE SEQUENCE</scope>
    <source>
        <strain evidence="2">PSN243</strain>
    </source>
</reference>
<protein>
    <recommendedName>
        <fullName evidence="4">F-box domain-containing protein</fullName>
    </recommendedName>
</protein>
<organism evidence="2 3">
    <name type="scientific">Podospora aff. communis PSN243</name>
    <dbReference type="NCBI Taxonomy" id="3040156"/>
    <lineage>
        <taxon>Eukaryota</taxon>
        <taxon>Fungi</taxon>
        <taxon>Dikarya</taxon>
        <taxon>Ascomycota</taxon>
        <taxon>Pezizomycotina</taxon>
        <taxon>Sordariomycetes</taxon>
        <taxon>Sordariomycetidae</taxon>
        <taxon>Sordariales</taxon>
        <taxon>Podosporaceae</taxon>
        <taxon>Podospora</taxon>
    </lineage>
</organism>
<accession>A0AAV9G8H4</accession>
<comment type="caution">
    <text evidence="2">The sequence shown here is derived from an EMBL/GenBank/DDBJ whole genome shotgun (WGS) entry which is preliminary data.</text>
</comment>
<dbReference type="AlphaFoldDB" id="A0AAV9G8H4"/>
<keyword evidence="3" id="KW-1185">Reference proteome</keyword>
<gene>
    <name evidence="2" type="ORF">QBC34DRAFT_430162</name>
</gene>
<reference evidence="2" key="1">
    <citation type="journal article" date="2023" name="Mol. Phylogenet. Evol.">
        <title>Genome-scale phylogeny and comparative genomics of the fungal order Sordariales.</title>
        <authorList>
            <person name="Hensen N."/>
            <person name="Bonometti L."/>
            <person name="Westerberg I."/>
            <person name="Brannstrom I.O."/>
            <person name="Guillou S."/>
            <person name="Cros-Aarteil S."/>
            <person name="Calhoun S."/>
            <person name="Haridas S."/>
            <person name="Kuo A."/>
            <person name="Mondo S."/>
            <person name="Pangilinan J."/>
            <person name="Riley R."/>
            <person name="LaButti K."/>
            <person name="Andreopoulos B."/>
            <person name="Lipzen A."/>
            <person name="Chen C."/>
            <person name="Yan M."/>
            <person name="Daum C."/>
            <person name="Ng V."/>
            <person name="Clum A."/>
            <person name="Steindorff A."/>
            <person name="Ohm R.A."/>
            <person name="Martin F."/>
            <person name="Silar P."/>
            <person name="Natvig D.O."/>
            <person name="Lalanne C."/>
            <person name="Gautier V."/>
            <person name="Ament-Velasquez S.L."/>
            <person name="Kruys A."/>
            <person name="Hutchinson M.I."/>
            <person name="Powell A.J."/>
            <person name="Barry K."/>
            <person name="Miller A.N."/>
            <person name="Grigoriev I.V."/>
            <person name="Debuchy R."/>
            <person name="Gladieux P."/>
            <person name="Hiltunen Thoren M."/>
            <person name="Johannesson H."/>
        </authorList>
    </citation>
    <scope>NUCLEOTIDE SEQUENCE</scope>
    <source>
        <strain evidence="2">PSN243</strain>
    </source>
</reference>
<feature type="compositionally biased region" description="Low complexity" evidence="1">
    <location>
        <begin position="1"/>
        <end position="11"/>
    </location>
</feature>
<evidence type="ECO:0000256" key="1">
    <source>
        <dbReference type="SAM" id="MobiDB-lite"/>
    </source>
</evidence>
<sequence>MKSTPSKSSSPAPNGRRNTNKIEKANSRVNKAAPPKITQANVLPKMTVRQRLQALRPSPVGIEVAPGRFFQLVPASHGVANAASQTVSNPARLSFLDIPPEIRLMIYRDLLISDKAIDIDWECPRLHPQIMQTCKIIFREAHPVLYDENTWRIRMSISTQMQRDGARNRPSPMPKLSLSSSTIGDSDPRDFIDRSYFNNVFPKFIMRGRGMNPCPGGRIWVQPENLGRCPYFPSGHLFENEKHPRYLEAVMYCATLTAPCSWDIDVMARSLERLPEIRSLTLKCEGTMADSDFWGGYIGTRLRKKLLAYLSGRVRGVKAMTTVGMPEDLATQMTREMTSSAARNRLLLMWDAFERWRFKQCAKNTLTTKAKVLVYEQILSDAGHWIRIKEALERNDAKDFLHYRQLELQRLKDIDGLELRFVEDVYKNDAGDGAEGQEASEESGRPTDMEMGNFV</sequence>
<dbReference type="PANTHER" id="PTHR42085:SF2">
    <property type="entry name" value="F-BOX DOMAIN-CONTAINING PROTEIN"/>
    <property type="match status" value="1"/>
</dbReference>
<dbReference type="InterPro" id="IPR038883">
    <property type="entry name" value="AN11006-like"/>
</dbReference>
<feature type="region of interest" description="Disordered" evidence="1">
    <location>
        <begin position="430"/>
        <end position="455"/>
    </location>
</feature>
<evidence type="ECO:0008006" key="4">
    <source>
        <dbReference type="Google" id="ProtNLM"/>
    </source>
</evidence>
<proteinExistence type="predicted"/>
<dbReference type="Proteomes" id="UP001321760">
    <property type="component" value="Unassembled WGS sequence"/>
</dbReference>
<evidence type="ECO:0000313" key="2">
    <source>
        <dbReference type="EMBL" id="KAK4444132.1"/>
    </source>
</evidence>
<feature type="region of interest" description="Disordered" evidence="1">
    <location>
        <begin position="160"/>
        <end position="184"/>
    </location>
</feature>
<dbReference type="EMBL" id="MU865981">
    <property type="protein sequence ID" value="KAK4444132.1"/>
    <property type="molecule type" value="Genomic_DNA"/>
</dbReference>
<dbReference type="PANTHER" id="PTHR42085">
    <property type="entry name" value="F-BOX DOMAIN-CONTAINING PROTEIN"/>
    <property type="match status" value="1"/>
</dbReference>
<feature type="region of interest" description="Disordered" evidence="1">
    <location>
        <begin position="1"/>
        <end position="33"/>
    </location>
</feature>